<dbReference type="PROSITE" id="PS01126">
    <property type="entry name" value="EF_TS_1"/>
    <property type="match status" value="1"/>
</dbReference>
<dbReference type="InterPro" id="IPR036402">
    <property type="entry name" value="EF-Ts_dimer_sf"/>
</dbReference>
<dbReference type="Gene3D" id="3.30.479.20">
    <property type="entry name" value="Elongation factor Ts, dimerisation domain"/>
    <property type="match status" value="2"/>
</dbReference>
<dbReference type="Gene3D" id="1.10.8.10">
    <property type="entry name" value="DNA helicase RuvA subunit, C-terminal domain"/>
    <property type="match status" value="1"/>
</dbReference>
<dbReference type="NCBIfam" id="TIGR00116">
    <property type="entry name" value="tsf"/>
    <property type="match status" value="1"/>
</dbReference>
<dbReference type="Proteomes" id="UP000306585">
    <property type="component" value="Unassembled WGS sequence"/>
</dbReference>
<dbReference type="GO" id="GO:0005737">
    <property type="term" value="C:cytoplasm"/>
    <property type="evidence" value="ECO:0007669"/>
    <property type="project" value="UniProtKB-SubCell"/>
</dbReference>
<accession>A0A5R9GMI1</accession>
<keyword evidence="4 6" id="KW-0251">Elongation factor</keyword>
<dbReference type="AlphaFoldDB" id="A0A5R9GMI1"/>
<comment type="function">
    <text evidence="6 7">Associates with the EF-Tu.GDP complex and induces the exchange of GDP to GTP. It remains bound to the aminoacyl-tRNA.EF-Tu.GTP complex up to the GTP hydrolysis stage on the ribosome.</text>
</comment>
<reference evidence="10 11" key="1">
    <citation type="journal article" date="2019" name="Appl. Environ. Microbiol.">
        <title>Environmental Evidence and Genomic Insight of Iron-oxidizing Bacteria Preference Towards More Corrosion Resistant Stainless Steel at Higher Salinities.</title>
        <authorList>
            <person name="Garrison C.E."/>
            <person name="Price K.A."/>
            <person name="Field E.K."/>
        </authorList>
    </citation>
    <scope>NUCLEOTIDE SEQUENCE [LARGE SCALE GENOMIC DNA]</scope>
    <source>
        <strain evidence="10 11">P3</strain>
    </source>
</reference>
<keyword evidence="11" id="KW-1185">Reference proteome</keyword>
<feature type="domain" description="Translation elongation factor EFTs/EF1B dimerisation" evidence="9">
    <location>
        <begin position="71"/>
        <end position="271"/>
    </location>
</feature>
<evidence type="ECO:0000256" key="8">
    <source>
        <dbReference type="RuleBase" id="RU000643"/>
    </source>
</evidence>
<evidence type="ECO:0000256" key="7">
    <source>
        <dbReference type="RuleBase" id="RU000642"/>
    </source>
</evidence>
<dbReference type="PANTHER" id="PTHR11741">
    <property type="entry name" value="ELONGATION FACTOR TS"/>
    <property type="match status" value="1"/>
</dbReference>
<dbReference type="EMBL" id="VBRY01000006">
    <property type="protein sequence ID" value="TLS67260.1"/>
    <property type="molecule type" value="Genomic_DNA"/>
</dbReference>
<gene>
    <name evidence="6" type="primary">tsf</name>
    <name evidence="10" type="ORF">FEF65_07445</name>
</gene>
<dbReference type="FunFam" id="1.10.8.10:FF:000001">
    <property type="entry name" value="Elongation factor Ts"/>
    <property type="match status" value="1"/>
</dbReference>
<dbReference type="Gene3D" id="1.10.286.20">
    <property type="match status" value="1"/>
</dbReference>
<proteinExistence type="inferred from homology"/>
<evidence type="ECO:0000256" key="1">
    <source>
        <dbReference type="ARBA" id="ARBA00005532"/>
    </source>
</evidence>
<keyword evidence="5 6" id="KW-0648">Protein biosynthesis</keyword>
<dbReference type="GO" id="GO:0003746">
    <property type="term" value="F:translation elongation factor activity"/>
    <property type="evidence" value="ECO:0007669"/>
    <property type="project" value="UniProtKB-UniRule"/>
</dbReference>
<sequence length="291" mass="30863">MSQITAADVKKLREISGAGMMDCKKALSETNGDIDAAVDFLRKKGLAAASKKAGRVAAEGVVTVATDGNIGVVLEVNSETDFVSKNDQFVGFVNKLAAIIIRENPADVAALNALPFDAEFNVEQALSQLIATIGENMSIRRFERAEAAGTVATYVHGAGKIGVLLSFDKEVDAELARGVAMHVAAANPRFISRDDVDEASVERERQVLSERAIASGKPEAIVDKIVLGQLGKFYSDVCLLEQDFVMDTDKKVGAALGGATVVTMARFQLGEGIEKKEEDFAAEVAAQVQGL</sequence>
<evidence type="ECO:0000256" key="6">
    <source>
        <dbReference type="HAMAP-Rule" id="MF_00050"/>
    </source>
</evidence>
<dbReference type="Pfam" id="PF00889">
    <property type="entry name" value="EF_TS"/>
    <property type="match status" value="1"/>
</dbReference>
<comment type="similarity">
    <text evidence="1 6 7">Belongs to the EF-Ts family.</text>
</comment>
<dbReference type="SUPFAM" id="SSF46934">
    <property type="entry name" value="UBA-like"/>
    <property type="match status" value="1"/>
</dbReference>
<evidence type="ECO:0000256" key="4">
    <source>
        <dbReference type="ARBA" id="ARBA00022768"/>
    </source>
</evidence>
<dbReference type="HAMAP" id="MF_00050">
    <property type="entry name" value="EF_Ts"/>
    <property type="match status" value="1"/>
</dbReference>
<dbReference type="PANTHER" id="PTHR11741:SF0">
    <property type="entry name" value="ELONGATION FACTOR TS, MITOCHONDRIAL"/>
    <property type="match status" value="1"/>
</dbReference>
<dbReference type="InterPro" id="IPR009060">
    <property type="entry name" value="UBA-like_sf"/>
</dbReference>
<dbReference type="InterPro" id="IPR001816">
    <property type="entry name" value="Transl_elong_EFTs/EF1B"/>
</dbReference>
<feature type="region of interest" description="Involved in Mg(2+) ion dislocation from EF-Tu" evidence="6">
    <location>
        <begin position="80"/>
        <end position="83"/>
    </location>
</feature>
<dbReference type="PROSITE" id="PS01127">
    <property type="entry name" value="EF_TS_2"/>
    <property type="match status" value="1"/>
</dbReference>
<organism evidence="10 11">
    <name type="scientific">Mariprofundus erugo</name>
    <dbReference type="NCBI Taxonomy" id="2528639"/>
    <lineage>
        <taxon>Bacteria</taxon>
        <taxon>Pseudomonadati</taxon>
        <taxon>Pseudomonadota</taxon>
        <taxon>Candidatius Mariprofundia</taxon>
        <taxon>Mariprofundales</taxon>
        <taxon>Mariprofundaceae</taxon>
        <taxon>Mariprofundus</taxon>
    </lineage>
</organism>
<comment type="subcellular location">
    <subcellularLocation>
        <location evidence="6 8">Cytoplasm</location>
    </subcellularLocation>
</comment>
<dbReference type="InterPro" id="IPR014039">
    <property type="entry name" value="Transl_elong_EFTs/EF1B_dimer"/>
</dbReference>
<name>A0A5R9GMI1_9PROT</name>
<dbReference type="InterPro" id="IPR018101">
    <property type="entry name" value="Transl_elong_Ts_CS"/>
</dbReference>
<comment type="caution">
    <text evidence="10">The sequence shown here is derived from an EMBL/GenBank/DDBJ whole genome shotgun (WGS) entry which is preliminary data.</text>
</comment>
<evidence type="ECO:0000259" key="9">
    <source>
        <dbReference type="Pfam" id="PF00889"/>
    </source>
</evidence>
<evidence type="ECO:0000313" key="11">
    <source>
        <dbReference type="Proteomes" id="UP000306585"/>
    </source>
</evidence>
<dbReference type="SUPFAM" id="SSF54713">
    <property type="entry name" value="Elongation factor Ts (EF-Ts), dimerisation domain"/>
    <property type="match status" value="2"/>
</dbReference>
<dbReference type="RefSeq" id="WP_138239176.1">
    <property type="nucleotide sequence ID" value="NZ_VBRY01000006.1"/>
</dbReference>
<dbReference type="FunFam" id="1.10.286.20:FF:000001">
    <property type="entry name" value="Elongation factor Ts"/>
    <property type="match status" value="1"/>
</dbReference>
<keyword evidence="3 6" id="KW-0963">Cytoplasm</keyword>
<dbReference type="CDD" id="cd14275">
    <property type="entry name" value="UBA_EF-Ts"/>
    <property type="match status" value="1"/>
</dbReference>
<evidence type="ECO:0000256" key="2">
    <source>
        <dbReference type="ARBA" id="ARBA00016956"/>
    </source>
</evidence>
<evidence type="ECO:0000256" key="5">
    <source>
        <dbReference type="ARBA" id="ARBA00022917"/>
    </source>
</evidence>
<evidence type="ECO:0000256" key="3">
    <source>
        <dbReference type="ARBA" id="ARBA00022490"/>
    </source>
</evidence>
<protein>
    <recommendedName>
        <fullName evidence="2 6">Elongation factor Ts</fullName>
        <shortName evidence="6">EF-Ts</shortName>
    </recommendedName>
</protein>
<evidence type="ECO:0000313" key="10">
    <source>
        <dbReference type="EMBL" id="TLS67260.1"/>
    </source>
</evidence>